<dbReference type="eggNOG" id="COG0778">
    <property type="taxonomic scope" value="Bacteria"/>
</dbReference>
<reference evidence="6 7" key="1">
    <citation type="journal article" date="2013" name="PLoS ONE">
        <title>Cultivation and Complete Genome Sequencing of Gloeobacter kilaueensis sp. nov., from a Lava Cave in Kilauea Caldera, Hawai'i.</title>
        <authorList>
            <person name="Saw J.H."/>
            <person name="Schatz M."/>
            <person name="Brown M.V."/>
            <person name="Kunkel D.D."/>
            <person name="Foster J.S."/>
            <person name="Shick H."/>
            <person name="Christensen S."/>
            <person name="Hou S."/>
            <person name="Wan X."/>
            <person name="Donachie S.P."/>
        </authorList>
    </citation>
    <scope>NUCLEOTIDE SEQUENCE [LARGE SCALE GENOMIC DNA]</scope>
    <source>
        <strain evidence="7">JS</strain>
    </source>
</reference>
<proteinExistence type="inferred from homology"/>
<evidence type="ECO:0000259" key="5">
    <source>
        <dbReference type="Pfam" id="PF00881"/>
    </source>
</evidence>
<dbReference type="SUPFAM" id="SSF55469">
    <property type="entry name" value="FMN-dependent nitroreductase-like"/>
    <property type="match status" value="1"/>
</dbReference>
<evidence type="ECO:0000256" key="2">
    <source>
        <dbReference type="ARBA" id="ARBA00022630"/>
    </source>
</evidence>
<dbReference type="HOGENOM" id="CLU_070764_0_0_3"/>
<dbReference type="PATRIC" id="fig|1183438.3.peg.1152"/>
<dbReference type="PANTHER" id="PTHR43425">
    <property type="entry name" value="OXYGEN-INSENSITIVE NADPH NITROREDUCTASE"/>
    <property type="match status" value="1"/>
</dbReference>
<gene>
    <name evidence="6" type="ORF">GKIL_1168</name>
</gene>
<accession>U5QII7</accession>
<keyword evidence="2" id="KW-0285">Flavoprotein</keyword>
<evidence type="ECO:0000256" key="3">
    <source>
        <dbReference type="ARBA" id="ARBA00022643"/>
    </source>
</evidence>
<dbReference type="CDD" id="cd02146">
    <property type="entry name" value="NfsA-like"/>
    <property type="match status" value="1"/>
</dbReference>
<keyword evidence="4" id="KW-0560">Oxidoreductase</keyword>
<dbReference type="PANTHER" id="PTHR43425:SF2">
    <property type="entry name" value="OXYGEN-INSENSITIVE NADPH NITROREDUCTASE"/>
    <property type="match status" value="1"/>
</dbReference>
<dbReference type="Pfam" id="PF00881">
    <property type="entry name" value="Nitroreductase"/>
    <property type="match status" value="1"/>
</dbReference>
<keyword evidence="3" id="KW-0288">FMN</keyword>
<keyword evidence="7" id="KW-1185">Reference proteome</keyword>
<evidence type="ECO:0000313" key="7">
    <source>
        <dbReference type="Proteomes" id="UP000017396"/>
    </source>
</evidence>
<comment type="similarity">
    <text evidence="1">Belongs to the flavin oxidoreductase frp family.</text>
</comment>
<evidence type="ECO:0000256" key="4">
    <source>
        <dbReference type="ARBA" id="ARBA00023002"/>
    </source>
</evidence>
<protein>
    <submittedName>
        <fullName evidence="6">Nitroreductase</fullName>
    </submittedName>
</protein>
<dbReference type="Gene3D" id="3.40.109.10">
    <property type="entry name" value="NADH Oxidase"/>
    <property type="match status" value="1"/>
</dbReference>
<sequence length="330" mass="36023">MNEAEKRLQERYGKKLGALAAEFPWNSQLLDLLSHRSVRAYLPDPLPEGTLDVLIAAAQSAATSSNLQTWSVVAVTDPARKERLSVLAANQAHIRQCPLFLVWLADLARLRHTAQRLGLPEAGLDYLEMFVMAVVDAALAAQNAVVAAESLGLGTVYIGAMRNRPEEVAAELQLPPGVFAVFGLCLGYPDPARPAATKPRLPARAVLQRETYAPLESQEPAIEEYDQTMRAFYQQQQMAVADDWSHHSARRIAGPASLIGPRPAAGRPRPTRLRAALINPPLTAQEIPEPDAGLFLFVLNSKTRPPCSGGEPRTPACDRRTGEVELKLCY</sequence>
<dbReference type="KEGG" id="glj:GKIL_1168"/>
<dbReference type="EMBL" id="CP003587">
    <property type="protein sequence ID" value="AGY57414.1"/>
    <property type="molecule type" value="Genomic_DNA"/>
</dbReference>
<dbReference type="Proteomes" id="UP000017396">
    <property type="component" value="Chromosome"/>
</dbReference>
<dbReference type="AlphaFoldDB" id="U5QII7"/>
<dbReference type="InterPro" id="IPR029479">
    <property type="entry name" value="Nitroreductase"/>
</dbReference>
<dbReference type="STRING" id="1183438.GKIL_1168"/>
<dbReference type="GO" id="GO:0016491">
    <property type="term" value="F:oxidoreductase activity"/>
    <property type="evidence" value="ECO:0007669"/>
    <property type="project" value="UniProtKB-KW"/>
</dbReference>
<evidence type="ECO:0000256" key="1">
    <source>
        <dbReference type="ARBA" id="ARBA00008366"/>
    </source>
</evidence>
<name>U5QII7_GLOK1</name>
<evidence type="ECO:0000313" key="6">
    <source>
        <dbReference type="EMBL" id="AGY57414.1"/>
    </source>
</evidence>
<dbReference type="InterPro" id="IPR016446">
    <property type="entry name" value="Flavin_OxRdtase_Frp"/>
</dbReference>
<organism evidence="6 7">
    <name type="scientific">Gloeobacter kilaueensis (strain ATCC BAA-2537 / CCAP 1431/1 / ULC 316 / JS1)</name>
    <dbReference type="NCBI Taxonomy" id="1183438"/>
    <lineage>
        <taxon>Bacteria</taxon>
        <taxon>Bacillati</taxon>
        <taxon>Cyanobacteriota</taxon>
        <taxon>Cyanophyceae</taxon>
        <taxon>Gloeobacterales</taxon>
        <taxon>Gloeobacteraceae</taxon>
        <taxon>Gloeobacter</taxon>
    </lineage>
</organism>
<dbReference type="InterPro" id="IPR000415">
    <property type="entry name" value="Nitroreductase-like"/>
</dbReference>
<feature type="domain" description="Nitroreductase" evidence="5">
    <location>
        <begin position="34"/>
        <end position="188"/>
    </location>
</feature>